<dbReference type="PANTHER" id="PTHR33833">
    <property type="entry name" value="NUCLEOLAR-LIKE PROTEIN-RELATED"/>
    <property type="match status" value="1"/>
</dbReference>
<feature type="transmembrane region" description="Helical" evidence="1">
    <location>
        <begin position="41"/>
        <end position="61"/>
    </location>
</feature>
<feature type="transmembrane region" description="Helical" evidence="1">
    <location>
        <begin position="73"/>
        <end position="93"/>
    </location>
</feature>
<gene>
    <name evidence="2" type="ORF">JX360_15305</name>
</gene>
<dbReference type="RefSeq" id="WP_244352614.1">
    <property type="nucleotide sequence ID" value="NZ_JAFIRA010000053.1"/>
</dbReference>
<comment type="caution">
    <text evidence="2">The sequence shown here is derived from an EMBL/GenBank/DDBJ whole genome shotgun (WGS) entry which is preliminary data.</text>
</comment>
<keyword evidence="3" id="KW-1185">Reference proteome</keyword>
<sequence>MHALSLPTWWIHIASVLEWIAAILLVWQFGERIGQLEWRSLSWAMLPALLGAMCAITWHWFDNDPNLDWIVTAQASLTLLGNCTLAWAAYHIWQVQKARQRLQQGEQDSE</sequence>
<organism evidence="2 3">
    <name type="scientific">Thermostichus vulcanus str. 'Rupite'</name>
    <dbReference type="NCBI Taxonomy" id="2813851"/>
    <lineage>
        <taxon>Bacteria</taxon>
        <taxon>Bacillati</taxon>
        <taxon>Cyanobacteriota</taxon>
        <taxon>Cyanophyceae</taxon>
        <taxon>Thermostichales</taxon>
        <taxon>Thermostichaceae</taxon>
        <taxon>Thermostichus</taxon>
    </lineage>
</organism>
<dbReference type="Proteomes" id="UP000830835">
    <property type="component" value="Unassembled WGS sequence"/>
</dbReference>
<accession>A0ABT0CFW0</accession>
<proteinExistence type="predicted"/>
<name>A0ABT0CFW0_THEVL</name>
<reference evidence="2" key="1">
    <citation type="submission" date="2021-02" db="EMBL/GenBank/DDBJ databases">
        <title>The CRISPR/cas machinery reduction and long-range gene transfer in the hot spring cyanobacterium Synechococcus.</title>
        <authorList>
            <person name="Dvorak P."/>
            <person name="Jahodarova E."/>
            <person name="Hasler P."/>
            <person name="Poulickova A."/>
        </authorList>
    </citation>
    <scope>NUCLEOTIDE SEQUENCE</scope>
    <source>
        <strain evidence="2">Rupite</strain>
    </source>
</reference>
<evidence type="ECO:0000313" key="3">
    <source>
        <dbReference type="Proteomes" id="UP000830835"/>
    </source>
</evidence>
<dbReference type="Pfam" id="PF10693">
    <property type="entry name" value="DUF2499"/>
    <property type="match status" value="1"/>
</dbReference>
<feature type="transmembrane region" description="Helical" evidence="1">
    <location>
        <begin position="6"/>
        <end position="29"/>
    </location>
</feature>
<protein>
    <submittedName>
        <fullName evidence="2">DUF2499 domain-containing protein</fullName>
    </submittedName>
</protein>
<evidence type="ECO:0000313" key="2">
    <source>
        <dbReference type="EMBL" id="MCJ2544255.1"/>
    </source>
</evidence>
<dbReference type="PANTHER" id="PTHR33833:SF3">
    <property type="entry name" value="YCF49-LIKE PROTEIN"/>
    <property type="match status" value="1"/>
</dbReference>
<keyword evidence="1" id="KW-1133">Transmembrane helix</keyword>
<evidence type="ECO:0000256" key="1">
    <source>
        <dbReference type="SAM" id="Phobius"/>
    </source>
</evidence>
<dbReference type="EMBL" id="JAFIRA010000053">
    <property type="protein sequence ID" value="MCJ2544255.1"/>
    <property type="molecule type" value="Genomic_DNA"/>
</dbReference>
<dbReference type="InterPro" id="IPR019634">
    <property type="entry name" value="Uncharacterised_Ycf49"/>
</dbReference>
<keyword evidence="1" id="KW-0472">Membrane</keyword>
<keyword evidence="1" id="KW-0812">Transmembrane</keyword>